<dbReference type="OrthoDB" id="3253684at2759"/>
<dbReference type="InterPro" id="IPR003653">
    <property type="entry name" value="Peptidase_C48_C"/>
</dbReference>
<accession>A0A409X145</accession>
<dbReference type="PROSITE" id="PS50600">
    <property type="entry name" value="ULP_PROTEASE"/>
    <property type="match status" value="1"/>
</dbReference>
<dbReference type="GO" id="GO:0006508">
    <property type="term" value="P:proteolysis"/>
    <property type="evidence" value="ECO:0007669"/>
    <property type="project" value="UniProtKB-KW"/>
</dbReference>
<feature type="domain" description="Ubiquitin-like protease family profile" evidence="4">
    <location>
        <begin position="197"/>
        <end position="389"/>
    </location>
</feature>
<evidence type="ECO:0000313" key="5">
    <source>
        <dbReference type="EMBL" id="PPQ84493.1"/>
    </source>
</evidence>
<evidence type="ECO:0000256" key="1">
    <source>
        <dbReference type="ARBA" id="ARBA00005234"/>
    </source>
</evidence>
<dbReference type="STRING" id="231916.A0A409X145"/>
<sequence>MLKQDRSIEEKKRLQSEADNLCRWIGRELLAVEIALRLSSNAPLFVHLTRHRDHLLHLKSSWVNPLVSMERLDFQHANGVKVASDLFGKQAAVGRGELYSLNVNLDSEFLDENDIDGNSQELDSMDFLMSDVLMSIEESEYPTLLENTHATENRHMMDLVWIKPTGIVEDYLDVTALELPMPSGIQPSSQASAYQCHGFHLQDLQRLRQAGMLLNDICLNGCARTLKSILDSDPIHGLSSRSCALFTTYDLIRARYTAKDPDLWRIISPTEYWNKDVWILPIHRPQQSHWVLCVAYPEHQTVLLYDSLVGQEAWMNDLEDISTLFTRLVQLANQYGHQVRTSTHGWIAQPAHFCFCANLLLNHGIEKTTPIQFNGHDCGLWVIAWIMSTLRGFATFNNCLTEATMPCWRKFLAALMANHLSY</sequence>
<organism evidence="5 6">
    <name type="scientific">Gymnopilus dilepis</name>
    <dbReference type="NCBI Taxonomy" id="231916"/>
    <lineage>
        <taxon>Eukaryota</taxon>
        <taxon>Fungi</taxon>
        <taxon>Dikarya</taxon>
        <taxon>Basidiomycota</taxon>
        <taxon>Agaricomycotina</taxon>
        <taxon>Agaricomycetes</taxon>
        <taxon>Agaricomycetidae</taxon>
        <taxon>Agaricales</taxon>
        <taxon>Agaricineae</taxon>
        <taxon>Hymenogastraceae</taxon>
        <taxon>Gymnopilus</taxon>
    </lineage>
</organism>
<dbReference type="InParanoid" id="A0A409X145"/>
<protein>
    <recommendedName>
        <fullName evidence="4">Ubiquitin-like protease family profile domain-containing protein</fullName>
    </recommendedName>
</protein>
<gene>
    <name evidence="5" type="ORF">CVT26_003475</name>
</gene>
<comment type="similarity">
    <text evidence="1">Belongs to the peptidase C48 family.</text>
</comment>
<dbReference type="Proteomes" id="UP000284706">
    <property type="component" value="Unassembled WGS sequence"/>
</dbReference>
<keyword evidence="3" id="KW-0378">Hydrolase</keyword>
<dbReference type="Pfam" id="PF02902">
    <property type="entry name" value="Peptidase_C48"/>
    <property type="match status" value="1"/>
</dbReference>
<comment type="caution">
    <text evidence="5">The sequence shown here is derived from an EMBL/GenBank/DDBJ whole genome shotgun (WGS) entry which is preliminary data.</text>
</comment>
<dbReference type="EMBL" id="NHYE01004455">
    <property type="protein sequence ID" value="PPQ84493.1"/>
    <property type="molecule type" value="Genomic_DNA"/>
</dbReference>
<dbReference type="AlphaFoldDB" id="A0A409X145"/>
<name>A0A409X145_9AGAR</name>
<proteinExistence type="inferred from homology"/>
<dbReference type="InterPro" id="IPR038765">
    <property type="entry name" value="Papain-like_cys_pep_sf"/>
</dbReference>
<dbReference type="Gene3D" id="3.40.395.10">
    <property type="entry name" value="Adenoviral Proteinase, Chain A"/>
    <property type="match status" value="1"/>
</dbReference>
<reference evidence="5 6" key="1">
    <citation type="journal article" date="2018" name="Evol. Lett.">
        <title>Horizontal gene cluster transfer increased hallucinogenic mushroom diversity.</title>
        <authorList>
            <person name="Reynolds H.T."/>
            <person name="Vijayakumar V."/>
            <person name="Gluck-Thaler E."/>
            <person name="Korotkin H.B."/>
            <person name="Matheny P.B."/>
            <person name="Slot J.C."/>
        </authorList>
    </citation>
    <scope>NUCLEOTIDE SEQUENCE [LARGE SCALE GENOMIC DNA]</scope>
    <source>
        <strain evidence="5 6">SRW20</strain>
    </source>
</reference>
<dbReference type="SUPFAM" id="SSF54001">
    <property type="entry name" value="Cysteine proteinases"/>
    <property type="match status" value="1"/>
</dbReference>
<keyword evidence="6" id="KW-1185">Reference proteome</keyword>
<evidence type="ECO:0000313" key="6">
    <source>
        <dbReference type="Proteomes" id="UP000284706"/>
    </source>
</evidence>
<dbReference type="GO" id="GO:0008234">
    <property type="term" value="F:cysteine-type peptidase activity"/>
    <property type="evidence" value="ECO:0007669"/>
    <property type="project" value="InterPro"/>
</dbReference>
<evidence type="ECO:0000256" key="2">
    <source>
        <dbReference type="ARBA" id="ARBA00022670"/>
    </source>
</evidence>
<keyword evidence="2" id="KW-0645">Protease</keyword>
<evidence type="ECO:0000256" key="3">
    <source>
        <dbReference type="ARBA" id="ARBA00022801"/>
    </source>
</evidence>
<evidence type="ECO:0000259" key="4">
    <source>
        <dbReference type="PROSITE" id="PS50600"/>
    </source>
</evidence>
<dbReference type="GO" id="GO:0019783">
    <property type="term" value="F:ubiquitin-like protein peptidase activity"/>
    <property type="evidence" value="ECO:0007669"/>
    <property type="project" value="UniProtKB-ARBA"/>
</dbReference>